<dbReference type="EMBL" id="AKVJ01000027">
    <property type="protein sequence ID" value="EIW18324.1"/>
    <property type="molecule type" value="Genomic_DNA"/>
</dbReference>
<gene>
    <name evidence="2" type="ORF">FB4_3498</name>
</gene>
<dbReference type="Proteomes" id="UP000004324">
    <property type="component" value="Unassembled WGS sequence"/>
</dbReference>
<dbReference type="InterPro" id="IPR037208">
    <property type="entry name" value="Spo0E-like_sf"/>
</dbReference>
<dbReference type="InterPro" id="IPR018540">
    <property type="entry name" value="Spo0E-like"/>
</dbReference>
<keyword evidence="1" id="KW-0175">Coiled coil</keyword>
<evidence type="ECO:0000313" key="2">
    <source>
        <dbReference type="EMBL" id="EIW18324.1"/>
    </source>
</evidence>
<comment type="caution">
    <text evidence="2">The sequence shown here is derived from an EMBL/GenBank/DDBJ whole genome shotgun (WGS) entry which is preliminary data.</text>
</comment>
<dbReference type="GO" id="GO:0043937">
    <property type="term" value="P:regulation of sporulation"/>
    <property type="evidence" value="ECO:0007669"/>
    <property type="project" value="InterPro"/>
</dbReference>
<evidence type="ECO:0000256" key="1">
    <source>
        <dbReference type="SAM" id="Coils"/>
    </source>
</evidence>
<accession>I9LD35</accession>
<keyword evidence="3" id="KW-1185">Reference proteome</keyword>
<dbReference type="InterPro" id="IPR036638">
    <property type="entry name" value="HLH_DNA-bd_sf"/>
</dbReference>
<sequence length="56" mass="6524">MSDLKRLEEMIEQLRTELHGVSMGRLLTDPQVIKASEKLDALLVEYQKLLRDKGRK</sequence>
<organism evidence="2 3">
    <name type="scientific">Pelosinus fermentans B4</name>
    <dbReference type="NCBI Taxonomy" id="1149862"/>
    <lineage>
        <taxon>Bacteria</taxon>
        <taxon>Bacillati</taxon>
        <taxon>Bacillota</taxon>
        <taxon>Negativicutes</taxon>
        <taxon>Selenomonadales</taxon>
        <taxon>Sporomusaceae</taxon>
        <taxon>Pelosinus</taxon>
    </lineage>
</organism>
<reference evidence="2 3" key="1">
    <citation type="journal article" date="2012" name="J. Bacteriol.">
        <title>Draft Genome Sequences for Two Metal-Reducing Pelosinus fermentans Strains Isolated from a Cr(VI)-Contaminated Site and for Type Strain R7.</title>
        <authorList>
            <person name="Brown S.D."/>
            <person name="Podar M."/>
            <person name="Klingeman D.M."/>
            <person name="Johnson C.M."/>
            <person name="Yang Z.K."/>
            <person name="Utturkar S.M."/>
            <person name="Land M.L."/>
            <person name="Mosher J.J."/>
            <person name="Hurt R.A.Jr."/>
            <person name="Phelps T.J."/>
            <person name="Palumbo A.V."/>
            <person name="Arkin A.P."/>
            <person name="Hazen T.C."/>
            <person name="Elias D.A."/>
        </authorList>
    </citation>
    <scope>NUCLEOTIDE SEQUENCE [LARGE SCALE GENOMIC DNA]</scope>
    <source>
        <strain evidence="2 3">B4</strain>
    </source>
</reference>
<feature type="coiled-coil region" evidence="1">
    <location>
        <begin position="4"/>
        <end position="52"/>
    </location>
</feature>
<proteinExistence type="predicted"/>
<dbReference type="Pfam" id="PF09388">
    <property type="entry name" value="SpoOE-like"/>
    <property type="match status" value="1"/>
</dbReference>
<dbReference type="SUPFAM" id="SSF140500">
    <property type="entry name" value="BAS1536-like"/>
    <property type="match status" value="1"/>
</dbReference>
<evidence type="ECO:0000313" key="3">
    <source>
        <dbReference type="Proteomes" id="UP000004324"/>
    </source>
</evidence>
<dbReference type="AlphaFoldDB" id="I9LD35"/>
<protein>
    <submittedName>
        <fullName evidence="2">Sporulation stage 0, Spo0E-like regulatory phosphatase</fullName>
    </submittedName>
</protein>
<dbReference type="GO" id="GO:0046983">
    <property type="term" value="F:protein dimerization activity"/>
    <property type="evidence" value="ECO:0007669"/>
    <property type="project" value="InterPro"/>
</dbReference>
<dbReference type="RefSeq" id="WP_007934495.1">
    <property type="nucleotide sequence ID" value="NZ_AKVJ01000027.1"/>
</dbReference>
<dbReference type="Gene3D" id="4.10.280.10">
    <property type="entry name" value="Helix-loop-helix DNA-binding domain"/>
    <property type="match status" value="1"/>
</dbReference>
<name>I9LD35_9FIRM</name>
<dbReference type="PATRIC" id="fig|1149862.3.peg.2456"/>
<dbReference type="OrthoDB" id="2680637at2"/>